<protein>
    <submittedName>
        <fullName evidence="2">Uncharacterized protein</fullName>
    </submittedName>
</protein>
<keyword evidence="1" id="KW-0812">Transmembrane</keyword>
<dbReference type="EMBL" id="DRQG01000117">
    <property type="protein sequence ID" value="HGY56581.1"/>
    <property type="molecule type" value="Genomic_DNA"/>
</dbReference>
<accession>A0A7V4WWK7</accession>
<dbReference type="AlphaFoldDB" id="A0A7V4WWK7"/>
<name>A0A7V4WWK7_CALAY</name>
<proteinExistence type="predicted"/>
<reference evidence="2" key="1">
    <citation type="journal article" date="2020" name="mSystems">
        <title>Genome- and Community-Level Interaction Insights into Carbon Utilization and Element Cycling Functions of Hydrothermarchaeota in Hydrothermal Sediment.</title>
        <authorList>
            <person name="Zhou Z."/>
            <person name="Liu Y."/>
            <person name="Xu W."/>
            <person name="Pan J."/>
            <person name="Luo Z.H."/>
            <person name="Li M."/>
        </authorList>
    </citation>
    <scope>NUCLEOTIDE SEQUENCE [LARGE SCALE GENOMIC DNA]</scope>
    <source>
        <strain evidence="2">HyVt-577</strain>
    </source>
</reference>
<comment type="caution">
    <text evidence="2">The sequence shown here is derived from an EMBL/GenBank/DDBJ whole genome shotgun (WGS) entry which is preliminary data.</text>
</comment>
<keyword evidence="1" id="KW-1133">Transmembrane helix</keyword>
<evidence type="ECO:0000256" key="1">
    <source>
        <dbReference type="SAM" id="Phobius"/>
    </source>
</evidence>
<gene>
    <name evidence="2" type="ORF">ENK44_12805</name>
</gene>
<evidence type="ECO:0000313" key="2">
    <source>
        <dbReference type="EMBL" id="HGY56581.1"/>
    </source>
</evidence>
<feature type="transmembrane region" description="Helical" evidence="1">
    <location>
        <begin position="28"/>
        <end position="45"/>
    </location>
</feature>
<keyword evidence="1" id="KW-0472">Membrane</keyword>
<feature type="transmembrane region" description="Helical" evidence="1">
    <location>
        <begin position="82"/>
        <end position="98"/>
    </location>
</feature>
<sequence>MRKIKYWREDSFLSTNGTILKYDKLEHALLGLFGMMVTLLWLKPVGIQPIILFWLGWNLVGLLWEIFQVFVQNQKLEIKDIAANNIGFVVAGLAFGVVG</sequence>
<organism evidence="2">
    <name type="scientific">Caldithrix abyssi</name>
    <dbReference type="NCBI Taxonomy" id="187145"/>
    <lineage>
        <taxon>Bacteria</taxon>
        <taxon>Pseudomonadati</taxon>
        <taxon>Calditrichota</taxon>
        <taxon>Calditrichia</taxon>
        <taxon>Calditrichales</taxon>
        <taxon>Calditrichaceae</taxon>
        <taxon>Caldithrix</taxon>
    </lineage>
</organism>
<feature type="transmembrane region" description="Helical" evidence="1">
    <location>
        <begin position="51"/>
        <end position="70"/>
    </location>
</feature>
<dbReference type="Proteomes" id="UP000885779">
    <property type="component" value="Unassembled WGS sequence"/>
</dbReference>